<comment type="caution">
    <text evidence="1">The sequence shown here is derived from an EMBL/GenBank/DDBJ whole genome shotgun (WGS) entry which is preliminary data.</text>
</comment>
<gene>
    <name evidence="1" type="ORF">LOD99_15118</name>
</gene>
<accession>A0AAV7KD37</accession>
<keyword evidence="2" id="KW-1185">Reference proteome</keyword>
<dbReference type="Proteomes" id="UP001165289">
    <property type="component" value="Unassembled WGS sequence"/>
</dbReference>
<proteinExistence type="predicted"/>
<dbReference type="AlphaFoldDB" id="A0AAV7KD37"/>
<name>A0AAV7KD37_9METZ</name>
<evidence type="ECO:0000313" key="1">
    <source>
        <dbReference type="EMBL" id="KAI6658793.1"/>
    </source>
</evidence>
<sequence>MDNIVNPHQPNIGERIIPIGGDVQYNIVPFLFDTKMVILLDGGGGASRDLCTASDEEIKSINWIHSGFPSNRSINDARQYFNDVNENVFLKHPTKQRLGIVNPHLT</sequence>
<organism evidence="1 2">
    <name type="scientific">Oopsacas minuta</name>
    <dbReference type="NCBI Taxonomy" id="111878"/>
    <lineage>
        <taxon>Eukaryota</taxon>
        <taxon>Metazoa</taxon>
        <taxon>Porifera</taxon>
        <taxon>Hexactinellida</taxon>
        <taxon>Hexasterophora</taxon>
        <taxon>Lyssacinosida</taxon>
        <taxon>Leucopsacidae</taxon>
        <taxon>Oopsacas</taxon>
    </lineage>
</organism>
<evidence type="ECO:0000313" key="2">
    <source>
        <dbReference type="Proteomes" id="UP001165289"/>
    </source>
</evidence>
<reference evidence="1 2" key="1">
    <citation type="journal article" date="2023" name="BMC Biol.">
        <title>The compact genome of the sponge Oopsacas minuta (Hexactinellida) is lacking key metazoan core genes.</title>
        <authorList>
            <person name="Santini S."/>
            <person name="Schenkelaars Q."/>
            <person name="Jourda C."/>
            <person name="Duchesne M."/>
            <person name="Belahbib H."/>
            <person name="Rocher C."/>
            <person name="Selva M."/>
            <person name="Riesgo A."/>
            <person name="Vervoort M."/>
            <person name="Leys S.P."/>
            <person name="Kodjabachian L."/>
            <person name="Le Bivic A."/>
            <person name="Borchiellini C."/>
            <person name="Claverie J.M."/>
            <person name="Renard E."/>
        </authorList>
    </citation>
    <scope>NUCLEOTIDE SEQUENCE [LARGE SCALE GENOMIC DNA]</scope>
    <source>
        <strain evidence="1">SPO-2</strain>
    </source>
</reference>
<protein>
    <submittedName>
        <fullName evidence="1">Uncharacterized protein</fullName>
    </submittedName>
</protein>
<dbReference type="EMBL" id="JAKMXF010000077">
    <property type="protein sequence ID" value="KAI6658793.1"/>
    <property type="molecule type" value="Genomic_DNA"/>
</dbReference>